<dbReference type="PANTHER" id="PTHR35041">
    <property type="entry name" value="MEDIATOR OF RNA POLYMERASE II TRANSCRIPTION SUBUNIT 1"/>
    <property type="match status" value="1"/>
</dbReference>
<proteinExistence type="predicted"/>
<evidence type="ECO:0000313" key="2">
    <source>
        <dbReference type="EMBL" id="KLO19450.1"/>
    </source>
</evidence>
<protein>
    <submittedName>
        <fullName evidence="2">Uncharacterized protein</fullName>
    </submittedName>
</protein>
<dbReference type="InParanoid" id="A0A0H2S5F2"/>
<sequence>MLLPFRRDRSRAGATLTYDQLPNGLKFNRILLPPKYSFKGPQLQMAASLLYSILLMLLHHLWNRYLDGKAVNSTPHIVFGKHLTDQTLSEVVGSGIAYVVGTSLATGIGVGFVQVLWANLRRGHYTLREVDAMVSCKGGMLNPSSFVTWKCAFSLAALGTSASLMSLVTIITPGSLRVVPSDFAFPAPCSVPTVSLSKANISTIFLQPSGQNSSIFREEMGLGGLNLQRFAEQVFLRGSPLPSSNPCSGECKYEIRFSAPAANCTPFGAEAILPSPDADQTVVWWGQHYTNAMETSFQATSRSPVANSVDAVNCAFFNATYVVNVTHSNSSTQALEISTTVNLFEPIVPILVAPDTDGSPIAVAPSNDTVFVNTLQQYVQLVFSLWPILETTIEYGNNTAQFQTLSSTTTNSTVLAYSPLFERSFEDPWKLACNVSTLISTFMTNISLSLLSDVLSTEQNPTTTPFDTTCWYSSERYSYDAPRLLITYGCGIGIAAICMLFGFVALYLNGMDESISFSRILGATLNESFFDIRFELSKESLVTGEGGTFGSLTPVRTPSEAA</sequence>
<evidence type="ECO:0000313" key="3">
    <source>
        <dbReference type="Proteomes" id="UP000053477"/>
    </source>
</evidence>
<keyword evidence="1" id="KW-1133">Transmembrane helix</keyword>
<keyword evidence="1" id="KW-0812">Transmembrane</keyword>
<feature type="transmembrane region" description="Helical" evidence="1">
    <location>
        <begin position="96"/>
        <end position="118"/>
    </location>
</feature>
<feature type="transmembrane region" description="Helical" evidence="1">
    <location>
        <begin position="485"/>
        <end position="508"/>
    </location>
</feature>
<dbReference type="AlphaFoldDB" id="A0A0H2S5F2"/>
<name>A0A0H2S5F2_9AGAM</name>
<keyword evidence="1" id="KW-0472">Membrane</keyword>
<dbReference type="EMBL" id="KQ085886">
    <property type="protein sequence ID" value="KLO19450.1"/>
    <property type="molecule type" value="Genomic_DNA"/>
</dbReference>
<keyword evidence="3" id="KW-1185">Reference proteome</keyword>
<gene>
    <name evidence="2" type="ORF">SCHPADRAFT_935253</name>
</gene>
<dbReference type="OrthoDB" id="3198553at2759"/>
<reference evidence="2 3" key="1">
    <citation type="submission" date="2015-04" db="EMBL/GenBank/DDBJ databases">
        <title>Complete genome sequence of Schizopora paradoxa KUC8140, a cosmopolitan wood degrader in East Asia.</title>
        <authorList>
            <consortium name="DOE Joint Genome Institute"/>
            <person name="Min B."/>
            <person name="Park H."/>
            <person name="Jang Y."/>
            <person name="Kim J.-J."/>
            <person name="Kim K.H."/>
            <person name="Pangilinan J."/>
            <person name="Lipzen A."/>
            <person name="Riley R."/>
            <person name="Grigoriev I.V."/>
            <person name="Spatafora J.W."/>
            <person name="Choi I.-G."/>
        </authorList>
    </citation>
    <scope>NUCLEOTIDE SEQUENCE [LARGE SCALE GENOMIC DNA]</scope>
    <source>
        <strain evidence="2 3">KUC8140</strain>
    </source>
</reference>
<organism evidence="2 3">
    <name type="scientific">Schizopora paradoxa</name>
    <dbReference type="NCBI Taxonomy" id="27342"/>
    <lineage>
        <taxon>Eukaryota</taxon>
        <taxon>Fungi</taxon>
        <taxon>Dikarya</taxon>
        <taxon>Basidiomycota</taxon>
        <taxon>Agaricomycotina</taxon>
        <taxon>Agaricomycetes</taxon>
        <taxon>Hymenochaetales</taxon>
        <taxon>Schizoporaceae</taxon>
        <taxon>Schizopora</taxon>
    </lineage>
</organism>
<evidence type="ECO:0000256" key="1">
    <source>
        <dbReference type="SAM" id="Phobius"/>
    </source>
</evidence>
<feature type="transmembrane region" description="Helical" evidence="1">
    <location>
        <begin position="43"/>
        <end position="62"/>
    </location>
</feature>
<dbReference type="PANTHER" id="PTHR35041:SF6">
    <property type="entry name" value="FORMYLMETHIONINE DEFORMYLASE-LIKE PROTEIN-RELATED"/>
    <property type="match status" value="1"/>
</dbReference>
<accession>A0A0H2S5F2</accession>
<dbReference type="Proteomes" id="UP000053477">
    <property type="component" value="Unassembled WGS sequence"/>
</dbReference>